<evidence type="ECO:0000259" key="2">
    <source>
        <dbReference type="PROSITE" id="PS50125"/>
    </source>
</evidence>
<dbReference type="InterPro" id="IPR029787">
    <property type="entry name" value="Nucleotide_cyclase"/>
</dbReference>
<dbReference type="Pfam" id="PF00211">
    <property type="entry name" value="Guanylate_cyc"/>
    <property type="match status" value="1"/>
</dbReference>
<dbReference type="PANTHER" id="PTHR43081:SF1">
    <property type="entry name" value="ADENYLATE CYCLASE, TERMINAL-DIFFERENTIATION SPECIFIC"/>
    <property type="match status" value="1"/>
</dbReference>
<dbReference type="InterPro" id="IPR001054">
    <property type="entry name" value="A/G_cyclase"/>
</dbReference>
<name>A0AAW0F041_9TRYP</name>
<feature type="domain" description="Guanylate cyclase" evidence="2">
    <location>
        <begin position="1"/>
        <end position="41"/>
    </location>
</feature>
<dbReference type="GO" id="GO:0009190">
    <property type="term" value="P:cyclic nucleotide biosynthetic process"/>
    <property type="evidence" value="ECO:0007669"/>
    <property type="project" value="InterPro"/>
</dbReference>
<feature type="compositionally biased region" description="Polar residues" evidence="1">
    <location>
        <begin position="216"/>
        <end position="225"/>
    </location>
</feature>
<sequence length="342" mass="36877">MWRGLRVRTGLHTGLSDIRYDEVTKGYDYYGDTSNMAARTEAVANGGQVVATESTWWAMSDAERADLPYENLGPQGLRGVPHAVEMYQLNPVPGRTHAALRAETPAFELDDTHTDSMCSSDADALLSSAGTMSSAVVLLAQVLTACFAPYPPAQRIRELQPLLAKWNVGAPPRHRNVSEEDYCQGLINRLAVRIGEVPQAWQSAAQRSSMAAGVSPVSTRTSNPLRRSGLNARHSLRAGLPPVHSAMTELREEDVSAFHGGRAAPSDLVVAPLAGARGTARMRVAGASDRTDTVVPFTAFASPPVSSESSVVFGNHSATELVTVRMPHELSRRRRTSKPDLL</sequence>
<dbReference type="EMBL" id="JAECZO010000250">
    <property type="protein sequence ID" value="KAK7199231.1"/>
    <property type="molecule type" value="Genomic_DNA"/>
</dbReference>
<dbReference type="SUPFAM" id="SSF55073">
    <property type="entry name" value="Nucleotide cyclase"/>
    <property type="match status" value="1"/>
</dbReference>
<evidence type="ECO:0000256" key="1">
    <source>
        <dbReference type="SAM" id="MobiDB-lite"/>
    </source>
</evidence>
<proteinExistence type="predicted"/>
<keyword evidence="4" id="KW-1185">Reference proteome</keyword>
<organism evidence="3 4">
    <name type="scientific">Novymonas esmeraldas</name>
    <dbReference type="NCBI Taxonomy" id="1808958"/>
    <lineage>
        <taxon>Eukaryota</taxon>
        <taxon>Discoba</taxon>
        <taxon>Euglenozoa</taxon>
        <taxon>Kinetoplastea</taxon>
        <taxon>Metakinetoplastina</taxon>
        <taxon>Trypanosomatida</taxon>
        <taxon>Trypanosomatidae</taxon>
        <taxon>Novymonas</taxon>
    </lineage>
</organism>
<dbReference type="InterPro" id="IPR050697">
    <property type="entry name" value="Adenylyl/Guanylyl_Cyclase_3/4"/>
</dbReference>
<feature type="region of interest" description="Disordered" evidence="1">
    <location>
        <begin position="212"/>
        <end position="238"/>
    </location>
</feature>
<dbReference type="Gene3D" id="3.30.70.1230">
    <property type="entry name" value="Nucleotide cyclase"/>
    <property type="match status" value="1"/>
</dbReference>
<reference evidence="3 4" key="1">
    <citation type="journal article" date="2021" name="MBio">
        <title>A New Model Trypanosomatid, Novymonas esmeraldas: Genomic Perception of Its 'Candidatus Pandoraea novymonadis' Endosymbiont.</title>
        <authorList>
            <person name="Zakharova A."/>
            <person name="Saura A."/>
            <person name="Butenko A."/>
            <person name="Podesvova L."/>
            <person name="Warmusova S."/>
            <person name="Kostygov A.Y."/>
            <person name="Nenarokova A."/>
            <person name="Lukes J."/>
            <person name="Opperdoes F.R."/>
            <person name="Yurchenko V."/>
        </authorList>
    </citation>
    <scope>NUCLEOTIDE SEQUENCE [LARGE SCALE GENOMIC DNA]</scope>
    <source>
        <strain evidence="3 4">E262AT.01</strain>
    </source>
</reference>
<evidence type="ECO:0000313" key="3">
    <source>
        <dbReference type="EMBL" id="KAK7199231.1"/>
    </source>
</evidence>
<evidence type="ECO:0000313" key="4">
    <source>
        <dbReference type="Proteomes" id="UP001430356"/>
    </source>
</evidence>
<dbReference type="Proteomes" id="UP001430356">
    <property type="component" value="Unassembled WGS sequence"/>
</dbReference>
<protein>
    <submittedName>
        <fullName evidence="3">Adenylate and Guanylate cyclase catalytic domain containing protein</fullName>
    </submittedName>
</protein>
<dbReference type="PANTHER" id="PTHR43081">
    <property type="entry name" value="ADENYLATE CYCLASE, TERMINAL-DIFFERENTIATION SPECIFIC-RELATED"/>
    <property type="match status" value="1"/>
</dbReference>
<gene>
    <name evidence="3" type="ORF">NESM_000893500</name>
</gene>
<accession>A0AAW0F041</accession>
<comment type="caution">
    <text evidence="3">The sequence shown here is derived from an EMBL/GenBank/DDBJ whole genome shotgun (WGS) entry which is preliminary data.</text>
</comment>
<dbReference type="PROSITE" id="PS50125">
    <property type="entry name" value="GUANYLATE_CYCLASE_2"/>
    <property type="match status" value="1"/>
</dbReference>
<dbReference type="AlphaFoldDB" id="A0AAW0F041"/>
<dbReference type="GO" id="GO:0035556">
    <property type="term" value="P:intracellular signal transduction"/>
    <property type="evidence" value="ECO:0007669"/>
    <property type="project" value="InterPro"/>
</dbReference>